<dbReference type="RefSeq" id="WP_109328841.1">
    <property type="nucleotide sequence ID" value="NZ_CP029353.1"/>
</dbReference>
<proteinExistence type="predicted"/>
<dbReference type="InterPro" id="IPR024029">
    <property type="entry name" value="Pyridox_Oxase_FMN-dep"/>
</dbReference>
<dbReference type="Pfam" id="PF01243">
    <property type="entry name" value="PNPOx_N"/>
    <property type="match status" value="1"/>
</dbReference>
<dbReference type="KEGG" id="azz:DEW08_16230"/>
<dbReference type="Proteomes" id="UP000245629">
    <property type="component" value="Chromosome 2"/>
</dbReference>
<keyword evidence="3" id="KW-1185">Reference proteome</keyword>
<dbReference type="EMBL" id="CP029353">
    <property type="protein sequence ID" value="AWK87560.1"/>
    <property type="molecule type" value="Genomic_DNA"/>
</dbReference>
<name>A0A2S2CT47_9PROT</name>
<organism evidence="2 3">
    <name type="scientific">Azospirillum thermophilum</name>
    <dbReference type="NCBI Taxonomy" id="2202148"/>
    <lineage>
        <taxon>Bacteria</taxon>
        <taxon>Pseudomonadati</taxon>
        <taxon>Pseudomonadota</taxon>
        <taxon>Alphaproteobacteria</taxon>
        <taxon>Rhodospirillales</taxon>
        <taxon>Azospirillaceae</taxon>
        <taxon>Azospirillum</taxon>
    </lineage>
</organism>
<evidence type="ECO:0000313" key="3">
    <source>
        <dbReference type="Proteomes" id="UP000245629"/>
    </source>
</evidence>
<dbReference type="NCBIfam" id="TIGR04025">
    <property type="entry name" value="PPOX_FMN_DR2398"/>
    <property type="match status" value="1"/>
</dbReference>
<dbReference type="AlphaFoldDB" id="A0A2S2CT47"/>
<dbReference type="SUPFAM" id="SSF50475">
    <property type="entry name" value="FMN-binding split barrel"/>
    <property type="match status" value="1"/>
</dbReference>
<reference evidence="3" key="1">
    <citation type="submission" date="2018-05" db="EMBL/GenBank/DDBJ databases">
        <title>Azospirillum thermophila sp. nov., a novel isolated from hot spring.</title>
        <authorList>
            <person name="Zhao Z."/>
        </authorList>
    </citation>
    <scope>NUCLEOTIDE SEQUENCE [LARGE SCALE GENOMIC DNA]</scope>
    <source>
        <strain evidence="3">CFH 70021</strain>
    </source>
</reference>
<evidence type="ECO:0000313" key="2">
    <source>
        <dbReference type="EMBL" id="AWK87560.1"/>
    </source>
</evidence>
<feature type="domain" description="Pyridoxamine 5'-phosphate oxidase N-terminal" evidence="1">
    <location>
        <begin position="30"/>
        <end position="149"/>
    </location>
</feature>
<sequence>MAAVTDLVALEALYGKPGAPSVMKETTRLTAGYRAIVEAAPFLVLATAGPDGLDASPRGDGPGFVRVVDDRKLLIPDRRGNNRIDSLRNILHDPRVALLFLVPGMNETLRINGRATIEDDAALCAGFAVDGKAPRTVLQVAIDTVFFQCARALVRSRLWEPDGRIGRGRLPSTGALLAEASAGQEGGEAYDRSLAERLPNSLY</sequence>
<dbReference type="PANTHER" id="PTHR42815">
    <property type="entry name" value="FAD-BINDING, PUTATIVE (AFU_ORTHOLOGUE AFUA_6G07600)-RELATED"/>
    <property type="match status" value="1"/>
</dbReference>
<dbReference type="InterPro" id="IPR012349">
    <property type="entry name" value="Split_barrel_FMN-bd"/>
</dbReference>
<dbReference type="InterPro" id="IPR011576">
    <property type="entry name" value="Pyridox_Oxase_N"/>
</dbReference>
<evidence type="ECO:0000259" key="1">
    <source>
        <dbReference type="Pfam" id="PF01243"/>
    </source>
</evidence>
<dbReference type="PANTHER" id="PTHR42815:SF2">
    <property type="entry name" value="FAD-BINDING, PUTATIVE (AFU_ORTHOLOGUE AFUA_6G07600)-RELATED"/>
    <property type="match status" value="1"/>
</dbReference>
<dbReference type="OrthoDB" id="9790331at2"/>
<protein>
    <submittedName>
        <fullName evidence="2">Pyridoxamine 5'-phosphate oxidase</fullName>
    </submittedName>
</protein>
<gene>
    <name evidence="2" type="ORF">DEW08_16230</name>
</gene>
<accession>A0A2S2CT47</accession>
<dbReference type="Gene3D" id="2.30.110.10">
    <property type="entry name" value="Electron Transport, Fmn-binding Protein, Chain A"/>
    <property type="match status" value="1"/>
</dbReference>